<evidence type="ECO:0008006" key="4">
    <source>
        <dbReference type="Google" id="ProtNLM"/>
    </source>
</evidence>
<feature type="transmembrane region" description="Helical" evidence="1">
    <location>
        <begin position="16"/>
        <end position="35"/>
    </location>
</feature>
<feature type="transmembrane region" description="Helical" evidence="1">
    <location>
        <begin position="363"/>
        <end position="381"/>
    </location>
</feature>
<feature type="transmembrane region" description="Helical" evidence="1">
    <location>
        <begin position="85"/>
        <end position="104"/>
    </location>
</feature>
<feature type="transmembrane region" description="Helical" evidence="1">
    <location>
        <begin position="332"/>
        <end position="351"/>
    </location>
</feature>
<keyword evidence="3" id="KW-1185">Reference proteome</keyword>
<sequence>MKIKVPKIPWWLKSRHMGFLVIVIILFAPHGQLFWPGLSLLLYEQGILSALGTILAIASLSQLVGSLCVRHLIKRWIKRGGAKRAVQTLLVGAVVPDILLVVAVQNANIYLYYLSLGLSPGITIACSSILQNMLREQLAEDQMTGSAKVKFITKLIAVGYTWLCFQVESLVWTYLFVFLKISIFCIMSFVKPDAAEPQEQQSLREMWSDPASRIVAGGFCTLFVFYCFGILLPLAGVVDKKQVGTLLLVTMLLTALISVKLSTIVNRRRSTSSSWLIMICRTALFTGLGLMLVLDGSWTVIGAIFWGFGVCGNDLTEHCSYNNAKDRVRGTSAYMVAWNLACVIGGIYVWFMNKIGVSPRTAMEWLLLPAIASVIFAFFQWKDHRLPPKEAKLAEGESGE</sequence>
<dbReference type="Gene3D" id="1.20.1250.20">
    <property type="entry name" value="MFS general substrate transporter like domains"/>
    <property type="match status" value="1"/>
</dbReference>
<keyword evidence="1" id="KW-0812">Transmembrane</keyword>
<keyword evidence="1" id="KW-0472">Membrane</keyword>
<dbReference type="AlphaFoldDB" id="A0A1M4T6X0"/>
<evidence type="ECO:0000313" key="3">
    <source>
        <dbReference type="Proteomes" id="UP000184476"/>
    </source>
</evidence>
<accession>A0A1M4T6X0</accession>
<name>A0A1M4T6X0_9BACL</name>
<evidence type="ECO:0000313" key="2">
    <source>
        <dbReference type="EMBL" id="SHE40201.1"/>
    </source>
</evidence>
<feature type="transmembrane region" description="Helical" evidence="1">
    <location>
        <begin position="151"/>
        <end position="168"/>
    </location>
</feature>
<organism evidence="2 3">
    <name type="scientific">Seinonella peptonophila</name>
    <dbReference type="NCBI Taxonomy" id="112248"/>
    <lineage>
        <taxon>Bacteria</taxon>
        <taxon>Bacillati</taxon>
        <taxon>Bacillota</taxon>
        <taxon>Bacilli</taxon>
        <taxon>Bacillales</taxon>
        <taxon>Thermoactinomycetaceae</taxon>
        <taxon>Seinonella</taxon>
    </lineage>
</organism>
<reference evidence="2 3" key="1">
    <citation type="submission" date="2016-11" db="EMBL/GenBank/DDBJ databases">
        <authorList>
            <person name="Jaros S."/>
            <person name="Januszkiewicz K."/>
            <person name="Wedrychowicz H."/>
        </authorList>
    </citation>
    <scope>NUCLEOTIDE SEQUENCE [LARGE SCALE GENOMIC DNA]</scope>
    <source>
        <strain evidence="2 3">DSM 44666</strain>
    </source>
</reference>
<dbReference type="InterPro" id="IPR036259">
    <property type="entry name" value="MFS_trans_sf"/>
</dbReference>
<dbReference type="RefSeq" id="WP_073150951.1">
    <property type="nucleotide sequence ID" value="NZ_FQVL01000001.1"/>
</dbReference>
<feature type="transmembrane region" description="Helical" evidence="1">
    <location>
        <begin position="211"/>
        <end position="231"/>
    </location>
</feature>
<protein>
    <recommendedName>
        <fullName evidence="4">Major Facilitator Superfamily protein</fullName>
    </recommendedName>
</protein>
<feature type="transmembrane region" description="Helical" evidence="1">
    <location>
        <begin position="283"/>
        <end position="308"/>
    </location>
</feature>
<keyword evidence="1" id="KW-1133">Transmembrane helix</keyword>
<proteinExistence type="predicted"/>
<dbReference type="EMBL" id="FQVL01000001">
    <property type="protein sequence ID" value="SHE40201.1"/>
    <property type="molecule type" value="Genomic_DNA"/>
</dbReference>
<gene>
    <name evidence="2" type="ORF">SAMN05444392_101337</name>
</gene>
<feature type="transmembrane region" description="Helical" evidence="1">
    <location>
        <begin position="47"/>
        <end position="73"/>
    </location>
</feature>
<evidence type="ECO:0000256" key="1">
    <source>
        <dbReference type="SAM" id="Phobius"/>
    </source>
</evidence>
<dbReference type="Proteomes" id="UP000184476">
    <property type="component" value="Unassembled WGS sequence"/>
</dbReference>
<feature type="transmembrane region" description="Helical" evidence="1">
    <location>
        <begin position="243"/>
        <end position="262"/>
    </location>
</feature>
<dbReference type="SUPFAM" id="SSF103473">
    <property type="entry name" value="MFS general substrate transporter"/>
    <property type="match status" value="1"/>
</dbReference>